<dbReference type="EMBL" id="JACPNR010000006">
    <property type="protein sequence ID" value="MBI2678090.1"/>
    <property type="molecule type" value="Genomic_DNA"/>
</dbReference>
<dbReference type="AlphaFoldDB" id="A0A932ENU5"/>
<accession>A0A932ENU5</accession>
<feature type="signal peptide" evidence="1">
    <location>
        <begin position="1"/>
        <end position="19"/>
    </location>
</feature>
<comment type="caution">
    <text evidence="2">The sequence shown here is derived from an EMBL/GenBank/DDBJ whole genome shotgun (WGS) entry which is preliminary data.</text>
</comment>
<reference evidence="2" key="1">
    <citation type="submission" date="2020-07" db="EMBL/GenBank/DDBJ databases">
        <title>Huge and variable diversity of episymbiotic CPR bacteria and DPANN archaea in groundwater ecosystems.</title>
        <authorList>
            <person name="He C.Y."/>
            <person name="Keren R."/>
            <person name="Whittaker M."/>
            <person name="Farag I.F."/>
            <person name="Doudna J."/>
            <person name="Cate J.H.D."/>
            <person name="Banfield J.F."/>
        </authorList>
    </citation>
    <scope>NUCLEOTIDE SEQUENCE</scope>
    <source>
        <strain evidence="2">NC_groundwater_580_Pr5_B-0.1um_64_19</strain>
    </source>
</reference>
<protein>
    <submittedName>
        <fullName evidence="2">Uncharacterized protein</fullName>
    </submittedName>
</protein>
<evidence type="ECO:0000313" key="2">
    <source>
        <dbReference type="EMBL" id="MBI2678090.1"/>
    </source>
</evidence>
<dbReference type="Proteomes" id="UP000779809">
    <property type="component" value="Unassembled WGS sequence"/>
</dbReference>
<feature type="chain" id="PRO_5036885296" evidence="1">
    <location>
        <begin position="20"/>
        <end position="204"/>
    </location>
</feature>
<name>A0A932ENU5_9BACT</name>
<sequence length="204" mass="21916">MLKRLTAVLLLLFAAAALAQAPAAGKKPNPGLRPDAGAITAGVYHNRYFGFDYQLPAGFDDRTSAMPKDGRGITFALLYISEPKHQTRVARSVTLLADDAIVWKSKDGAAYLDKVNVQMQAHAGLVGKLLPLEIAGHTFYRQDYQPHAQFLARQTIVATVIKGYVLSAVLTAGDAAGIDALLAGVRAMKFNPAKPKTTTSTPRR</sequence>
<evidence type="ECO:0000256" key="1">
    <source>
        <dbReference type="SAM" id="SignalP"/>
    </source>
</evidence>
<organism evidence="2 3">
    <name type="scientific">Candidatus Korobacter versatilis</name>
    <dbReference type="NCBI Taxonomy" id="658062"/>
    <lineage>
        <taxon>Bacteria</taxon>
        <taxon>Pseudomonadati</taxon>
        <taxon>Acidobacteriota</taxon>
        <taxon>Terriglobia</taxon>
        <taxon>Terriglobales</taxon>
        <taxon>Candidatus Korobacteraceae</taxon>
        <taxon>Candidatus Korobacter</taxon>
    </lineage>
</organism>
<proteinExistence type="predicted"/>
<keyword evidence="1" id="KW-0732">Signal</keyword>
<evidence type="ECO:0000313" key="3">
    <source>
        <dbReference type="Proteomes" id="UP000779809"/>
    </source>
</evidence>
<gene>
    <name evidence="2" type="ORF">HYX28_04865</name>
</gene>